<protein>
    <recommendedName>
        <fullName evidence="1">YdhG-like domain-containing protein</fullName>
    </recommendedName>
</protein>
<dbReference type="Proteomes" id="UP000285349">
    <property type="component" value="Unassembled WGS sequence"/>
</dbReference>
<dbReference type="RefSeq" id="WP_123511661.1">
    <property type="nucleotide sequence ID" value="NZ_MOBQ01000022.1"/>
</dbReference>
<evidence type="ECO:0000313" key="3">
    <source>
        <dbReference type="Proteomes" id="UP000285349"/>
    </source>
</evidence>
<proteinExistence type="predicted"/>
<gene>
    <name evidence="2" type="ORF">BK666_17870</name>
</gene>
<dbReference type="AlphaFoldDB" id="A0A423K0P5"/>
<dbReference type="OrthoDB" id="9811812at2"/>
<dbReference type="SUPFAM" id="SSF159888">
    <property type="entry name" value="YdhG-like"/>
    <property type="match status" value="1"/>
</dbReference>
<reference evidence="2 3" key="1">
    <citation type="submission" date="2016-10" db="EMBL/GenBank/DDBJ databases">
        <title>Comparative genome analysis of multiple Pseudomonas spp. focuses on biocontrol and plant growth promoting traits.</title>
        <authorList>
            <person name="Tao X.-Y."/>
            <person name="Taylor C.G."/>
        </authorList>
    </citation>
    <scope>NUCLEOTIDE SEQUENCE [LARGE SCALE GENOMIC DNA]</scope>
    <source>
        <strain evidence="2 3">37A10</strain>
    </source>
</reference>
<organism evidence="2 3">
    <name type="scientific">Pseudomonas frederiksbergensis</name>
    <dbReference type="NCBI Taxonomy" id="104087"/>
    <lineage>
        <taxon>Bacteria</taxon>
        <taxon>Pseudomonadati</taxon>
        <taxon>Pseudomonadota</taxon>
        <taxon>Gammaproteobacteria</taxon>
        <taxon>Pseudomonadales</taxon>
        <taxon>Pseudomonadaceae</taxon>
        <taxon>Pseudomonas</taxon>
    </lineage>
</organism>
<dbReference type="EMBL" id="MOBQ01000022">
    <property type="protein sequence ID" value="RON44227.1"/>
    <property type="molecule type" value="Genomic_DNA"/>
</dbReference>
<accession>A0A423K0P5</accession>
<dbReference type="Gene3D" id="3.90.1150.200">
    <property type="match status" value="1"/>
</dbReference>
<name>A0A423K0P5_9PSED</name>
<evidence type="ECO:0000259" key="1">
    <source>
        <dbReference type="Pfam" id="PF08818"/>
    </source>
</evidence>
<sequence length="133" mass="14353">MKKAMDAEEGASASSQIDAKIHELSDWRGETLAQIRALIHTADPDVVEEVKWRGVPVWSHGGILCTGETYKAVVKMTFAKGASLEDPSGLFNSSLEGNTRRAIDIHQGEKIDEAALKALIRAAVVLNTSKPAK</sequence>
<comment type="caution">
    <text evidence="2">The sequence shown here is derived from an EMBL/GenBank/DDBJ whole genome shotgun (WGS) entry which is preliminary data.</text>
</comment>
<feature type="domain" description="YdhG-like" evidence="1">
    <location>
        <begin position="28"/>
        <end position="124"/>
    </location>
</feature>
<dbReference type="InterPro" id="IPR014922">
    <property type="entry name" value="YdhG-like"/>
</dbReference>
<dbReference type="Pfam" id="PF08818">
    <property type="entry name" value="DUF1801"/>
    <property type="match status" value="1"/>
</dbReference>
<evidence type="ECO:0000313" key="2">
    <source>
        <dbReference type="EMBL" id="RON44227.1"/>
    </source>
</evidence>